<dbReference type="GO" id="GO:0005783">
    <property type="term" value="C:endoplasmic reticulum"/>
    <property type="evidence" value="ECO:0007669"/>
    <property type="project" value="TreeGrafter"/>
</dbReference>
<feature type="compositionally biased region" description="Polar residues" evidence="5">
    <location>
        <begin position="1"/>
        <end position="16"/>
    </location>
</feature>
<protein>
    <recommendedName>
        <fullName evidence="7">PIG-P domain-containing protein</fullName>
    </recommendedName>
</protein>
<dbReference type="Proteomes" id="UP000054270">
    <property type="component" value="Unassembled WGS sequence"/>
</dbReference>
<feature type="compositionally biased region" description="Pro residues" evidence="5">
    <location>
        <begin position="17"/>
        <end position="27"/>
    </location>
</feature>
<sequence length="179" mass="19969">MEASPSTVHLDTSPRSPTAPYPWPPQPEEQRSRAPEFYGFVAWTSTYLLFVLYLLWAVLPDAWIVRTGVTWYPNREWALLVPAWSVMTVILTYMAYWALAIRATPGFDEMRAVTDDRVSLPPAGGEDPYIASARADAIPELYDIPIGMVNSVLYHDSIKRAAAKAKARRGAAGGELRRG</sequence>
<evidence type="ECO:0000313" key="8">
    <source>
        <dbReference type="EMBL" id="KJA23104.1"/>
    </source>
</evidence>
<reference evidence="9" key="1">
    <citation type="submission" date="2014-04" db="EMBL/GenBank/DDBJ databases">
        <title>Evolutionary Origins and Diversification of the Mycorrhizal Mutualists.</title>
        <authorList>
            <consortium name="DOE Joint Genome Institute"/>
            <consortium name="Mycorrhizal Genomics Consortium"/>
            <person name="Kohler A."/>
            <person name="Kuo A."/>
            <person name="Nagy L.G."/>
            <person name="Floudas D."/>
            <person name="Copeland A."/>
            <person name="Barry K.W."/>
            <person name="Cichocki N."/>
            <person name="Veneault-Fourrey C."/>
            <person name="LaButti K."/>
            <person name="Lindquist E.A."/>
            <person name="Lipzen A."/>
            <person name="Lundell T."/>
            <person name="Morin E."/>
            <person name="Murat C."/>
            <person name="Riley R."/>
            <person name="Ohm R."/>
            <person name="Sun H."/>
            <person name="Tunlid A."/>
            <person name="Henrissat B."/>
            <person name="Grigoriev I.V."/>
            <person name="Hibbett D.S."/>
            <person name="Martin F."/>
        </authorList>
    </citation>
    <scope>NUCLEOTIDE SEQUENCE [LARGE SCALE GENOMIC DNA]</scope>
    <source>
        <strain evidence="9">FD-334 SS-4</strain>
    </source>
</reference>
<keyword evidence="2 6" id="KW-0812">Transmembrane</keyword>
<dbReference type="PANTHER" id="PTHR46346:SF1">
    <property type="entry name" value="PHOSPHATIDYLINOSITOL N-ACETYLGLUCOSAMINYLTRANSFERASE SUBUNIT P"/>
    <property type="match status" value="1"/>
</dbReference>
<dbReference type="OMA" id="LYVLWAY"/>
<evidence type="ECO:0000256" key="5">
    <source>
        <dbReference type="SAM" id="MobiDB-lite"/>
    </source>
</evidence>
<dbReference type="EMBL" id="KN817545">
    <property type="protein sequence ID" value="KJA23104.1"/>
    <property type="molecule type" value="Genomic_DNA"/>
</dbReference>
<keyword evidence="3 6" id="KW-1133">Transmembrane helix</keyword>
<dbReference type="GO" id="GO:0016020">
    <property type="term" value="C:membrane"/>
    <property type="evidence" value="ECO:0007669"/>
    <property type="project" value="UniProtKB-SubCell"/>
</dbReference>
<dbReference type="PANTHER" id="PTHR46346">
    <property type="entry name" value="PHOSPHATIDYLINOSITOL N-ACETYLGLUCOSAMINYLTRANSFERASE SUBUNIT P"/>
    <property type="match status" value="1"/>
</dbReference>
<feature type="transmembrane region" description="Helical" evidence="6">
    <location>
        <begin position="37"/>
        <end position="59"/>
    </location>
</feature>
<comment type="subcellular location">
    <subcellularLocation>
        <location evidence="1">Membrane</location>
        <topology evidence="1">Multi-pass membrane protein</topology>
    </subcellularLocation>
</comment>
<feature type="domain" description="PIG-P" evidence="7">
    <location>
        <begin position="36"/>
        <end position="154"/>
    </location>
</feature>
<proteinExistence type="predicted"/>
<dbReference type="InterPro" id="IPR013717">
    <property type="entry name" value="PIG-P"/>
</dbReference>
<dbReference type="GO" id="GO:0006506">
    <property type="term" value="P:GPI anchor biosynthetic process"/>
    <property type="evidence" value="ECO:0007669"/>
    <property type="project" value="TreeGrafter"/>
</dbReference>
<evidence type="ECO:0000256" key="6">
    <source>
        <dbReference type="SAM" id="Phobius"/>
    </source>
</evidence>
<dbReference type="OrthoDB" id="690928at2759"/>
<feature type="transmembrane region" description="Helical" evidence="6">
    <location>
        <begin position="79"/>
        <end position="101"/>
    </location>
</feature>
<dbReference type="Pfam" id="PF08510">
    <property type="entry name" value="PIG-P"/>
    <property type="match status" value="1"/>
</dbReference>
<keyword evidence="9" id="KW-1185">Reference proteome</keyword>
<gene>
    <name evidence="8" type="ORF">HYPSUDRAFT_602052</name>
</gene>
<dbReference type="AlphaFoldDB" id="A0A0D2NWF5"/>
<evidence type="ECO:0000259" key="7">
    <source>
        <dbReference type="Pfam" id="PF08510"/>
    </source>
</evidence>
<evidence type="ECO:0000256" key="1">
    <source>
        <dbReference type="ARBA" id="ARBA00004141"/>
    </source>
</evidence>
<keyword evidence="4 6" id="KW-0472">Membrane</keyword>
<name>A0A0D2NWF5_HYPSF</name>
<dbReference type="InterPro" id="IPR052263">
    <property type="entry name" value="GPI_Anchor_Biosynth"/>
</dbReference>
<evidence type="ECO:0000256" key="3">
    <source>
        <dbReference type="ARBA" id="ARBA00022989"/>
    </source>
</evidence>
<dbReference type="STRING" id="945553.A0A0D2NWF5"/>
<evidence type="ECO:0000256" key="4">
    <source>
        <dbReference type="ARBA" id="ARBA00023136"/>
    </source>
</evidence>
<evidence type="ECO:0000313" key="9">
    <source>
        <dbReference type="Proteomes" id="UP000054270"/>
    </source>
</evidence>
<organism evidence="8 9">
    <name type="scientific">Hypholoma sublateritium (strain FD-334 SS-4)</name>
    <dbReference type="NCBI Taxonomy" id="945553"/>
    <lineage>
        <taxon>Eukaryota</taxon>
        <taxon>Fungi</taxon>
        <taxon>Dikarya</taxon>
        <taxon>Basidiomycota</taxon>
        <taxon>Agaricomycotina</taxon>
        <taxon>Agaricomycetes</taxon>
        <taxon>Agaricomycetidae</taxon>
        <taxon>Agaricales</taxon>
        <taxon>Agaricineae</taxon>
        <taxon>Strophariaceae</taxon>
        <taxon>Hypholoma</taxon>
    </lineage>
</organism>
<accession>A0A0D2NWF5</accession>
<evidence type="ECO:0000256" key="2">
    <source>
        <dbReference type="ARBA" id="ARBA00022692"/>
    </source>
</evidence>
<feature type="region of interest" description="Disordered" evidence="5">
    <location>
        <begin position="1"/>
        <end position="28"/>
    </location>
</feature>